<accession>A0A915Q515</accession>
<dbReference type="WBParaSite" id="sdigi.contig77.g3741.t1">
    <property type="protein sequence ID" value="sdigi.contig77.g3741.t1"/>
    <property type="gene ID" value="sdigi.contig77.g3741"/>
</dbReference>
<feature type="region of interest" description="Disordered" evidence="1">
    <location>
        <begin position="1"/>
        <end position="27"/>
    </location>
</feature>
<dbReference type="Proteomes" id="UP000887581">
    <property type="component" value="Unplaced"/>
</dbReference>
<keyword evidence="2" id="KW-1185">Reference proteome</keyword>
<sequence>MLASREEERQVKSRTSPSETQKAAAAESVTVRVWVWVRVGEKCHPSAVPRSTSVLCSCASTRGVAKKSVLKNGEWQWEMSNRGPDGKHTEGNS</sequence>
<organism evidence="2 3">
    <name type="scientific">Setaria digitata</name>
    <dbReference type="NCBI Taxonomy" id="48799"/>
    <lineage>
        <taxon>Eukaryota</taxon>
        <taxon>Metazoa</taxon>
        <taxon>Ecdysozoa</taxon>
        <taxon>Nematoda</taxon>
        <taxon>Chromadorea</taxon>
        <taxon>Rhabditida</taxon>
        <taxon>Spirurina</taxon>
        <taxon>Spiruromorpha</taxon>
        <taxon>Filarioidea</taxon>
        <taxon>Setariidae</taxon>
        <taxon>Setaria</taxon>
    </lineage>
</organism>
<name>A0A915Q515_9BILA</name>
<feature type="compositionally biased region" description="Basic and acidic residues" evidence="1">
    <location>
        <begin position="1"/>
        <end position="11"/>
    </location>
</feature>
<evidence type="ECO:0000313" key="2">
    <source>
        <dbReference type="Proteomes" id="UP000887581"/>
    </source>
</evidence>
<reference evidence="3" key="1">
    <citation type="submission" date="2022-11" db="UniProtKB">
        <authorList>
            <consortium name="WormBaseParasite"/>
        </authorList>
    </citation>
    <scope>IDENTIFICATION</scope>
</reference>
<protein>
    <submittedName>
        <fullName evidence="3">Uncharacterized protein</fullName>
    </submittedName>
</protein>
<evidence type="ECO:0000256" key="1">
    <source>
        <dbReference type="SAM" id="MobiDB-lite"/>
    </source>
</evidence>
<evidence type="ECO:0000313" key="3">
    <source>
        <dbReference type="WBParaSite" id="sdigi.contig77.g3741.t1"/>
    </source>
</evidence>
<dbReference type="AlphaFoldDB" id="A0A915Q515"/>
<proteinExistence type="predicted"/>